<dbReference type="STRING" id="633440.SAMN05421869_11064"/>
<keyword evidence="1" id="KW-0880">Kelch repeat</keyword>
<sequence>MTDETRADHTETTVTGEDVLLHAQDDPAASAAVDAAVETELLEAGDDLATRAAAESEWLAATREGERQIAELDSRGLDRVRKLQKELRAKGAEVWPVARWWGFEIHLNEAAALRCAEFARLIGDTAGAVLGTWLGPIVERSVRAKAGWISSIARPYGVKLVSPWVAPAMLVPAREAGFPQAESRLHWSVYEPGEGWSADQRFVDHFNVSRPAVAEYRDRLYLGHRGSDDDIGLWWTLYDADGGWSDDRRLPRHFSSHGPAVAAYDGHLYCVHAGTGDDGSLWWTRWNGVKWTPDARLPRHSSGAAPALAAYDGELYCVHRGHADSSLWWTRWNGTAWSPDERFPDHASRSNPALAAYQGHLYCVYRGDGEDTCLWWTRWDGSEWSPGKRLPKHFSSEGPALAVYKDRLYCVHRGGLDRSLWWTCFDGTRWTADERLPDHYSGESPAVIAFRDKNATRDQLLCLYRGDR</sequence>
<name>A0A1G8T5N9_9ACTN</name>
<dbReference type="AlphaFoldDB" id="A0A1G8T5N9"/>
<dbReference type="PANTHER" id="PTHR24412:SF489">
    <property type="entry name" value="RING FINGER DOMAIN AND KELCH REPEAT-CONTAINING PROTEIN DDB_G0271372"/>
    <property type="match status" value="1"/>
</dbReference>
<organism evidence="3 4">
    <name type="scientific">Nonomuraea jiangxiensis</name>
    <dbReference type="NCBI Taxonomy" id="633440"/>
    <lineage>
        <taxon>Bacteria</taxon>
        <taxon>Bacillati</taxon>
        <taxon>Actinomycetota</taxon>
        <taxon>Actinomycetes</taxon>
        <taxon>Streptosporangiales</taxon>
        <taxon>Streptosporangiaceae</taxon>
        <taxon>Nonomuraea</taxon>
    </lineage>
</organism>
<proteinExistence type="predicted"/>
<protein>
    <submittedName>
        <fullName evidence="3">Uncharacterized protein</fullName>
    </submittedName>
</protein>
<dbReference type="EMBL" id="FNDJ01000010">
    <property type="protein sequence ID" value="SDJ36295.1"/>
    <property type="molecule type" value="Genomic_DNA"/>
</dbReference>
<dbReference type="RefSeq" id="WP_090934254.1">
    <property type="nucleotide sequence ID" value="NZ_FNDJ01000010.1"/>
</dbReference>
<evidence type="ECO:0000313" key="4">
    <source>
        <dbReference type="Proteomes" id="UP000199202"/>
    </source>
</evidence>
<dbReference type="SUPFAM" id="SSF89372">
    <property type="entry name" value="Fucose-specific lectin"/>
    <property type="match status" value="2"/>
</dbReference>
<evidence type="ECO:0000256" key="1">
    <source>
        <dbReference type="ARBA" id="ARBA00022441"/>
    </source>
</evidence>
<dbReference type="Gene3D" id="2.120.10.70">
    <property type="entry name" value="Fucose-specific lectin"/>
    <property type="match status" value="1"/>
</dbReference>
<reference evidence="3 4" key="1">
    <citation type="submission" date="2016-10" db="EMBL/GenBank/DDBJ databases">
        <authorList>
            <person name="de Groot N.N."/>
        </authorList>
    </citation>
    <scope>NUCLEOTIDE SEQUENCE [LARGE SCALE GENOMIC DNA]</scope>
    <source>
        <strain evidence="3 4">CGMCC 4.6533</strain>
    </source>
</reference>
<keyword evidence="2" id="KW-0677">Repeat</keyword>
<keyword evidence="4" id="KW-1185">Reference proteome</keyword>
<dbReference type="Proteomes" id="UP000199202">
    <property type="component" value="Unassembled WGS sequence"/>
</dbReference>
<dbReference type="OrthoDB" id="3215821at2"/>
<evidence type="ECO:0000313" key="3">
    <source>
        <dbReference type="EMBL" id="SDJ36295.1"/>
    </source>
</evidence>
<dbReference type="PANTHER" id="PTHR24412">
    <property type="entry name" value="KELCH PROTEIN"/>
    <property type="match status" value="1"/>
</dbReference>
<accession>A0A1G8T5N9</accession>
<gene>
    <name evidence="3" type="ORF">SAMN05421869_11064</name>
</gene>
<evidence type="ECO:0000256" key="2">
    <source>
        <dbReference type="ARBA" id="ARBA00022737"/>
    </source>
</evidence>